<dbReference type="AlphaFoldDB" id="A0A8S3B8Q1"/>
<protein>
    <submittedName>
        <fullName evidence="2">Uncharacterized protein</fullName>
    </submittedName>
</protein>
<evidence type="ECO:0000313" key="2">
    <source>
        <dbReference type="EMBL" id="CAF4804957.1"/>
    </source>
</evidence>
<dbReference type="EMBL" id="CAJOBJ010150734">
    <property type="protein sequence ID" value="CAF4804957.1"/>
    <property type="molecule type" value="Genomic_DNA"/>
</dbReference>
<sequence>MNSLNLIQNYLLIRVTSSLCYMNSLANPLIYWLFVTNFCLRCRENYDCNKLLRTTLTSNSENITICSLSEARYSIGSVRQQRRRSSDYHRAHHPRTPTMSIRVPRPSYYRTPPTPYVQASKRMVQQQNSQASLLYGYQCPH</sequence>
<name>A0A8S3B8Q1_9BILA</name>
<dbReference type="Proteomes" id="UP000681720">
    <property type="component" value="Unassembled WGS sequence"/>
</dbReference>
<accession>A0A8S3B8Q1</accession>
<organism evidence="2 3">
    <name type="scientific">Rotaria magnacalcarata</name>
    <dbReference type="NCBI Taxonomy" id="392030"/>
    <lineage>
        <taxon>Eukaryota</taxon>
        <taxon>Metazoa</taxon>
        <taxon>Spiralia</taxon>
        <taxon>Gnathifera</taxon>
        <taxon>Rotifera</taxon>
        <taxon>Eurotatoria</taxon>
        <taxon>Bdelloidea</taxon>
        <taxon>Philodinida</taxon>
        <taxon>Philodinidae</taxon>
        <taxon>Rotaria</taxon>
    </lineage>
</organism>
<gene>
    <name evidence="2" type="ORF">GIL414_LOCUS47326</name>
</gene>
<feature type="region of interest" description="Disordered" evidence="1">
    <location>
        <begin position="81"/>
        <end position="105"/>
    </location>
</feature>
<evidence type="ECO:0000256" key="1">
    <source>
        <dbReference type="SAM" id="MobiDB-lite"/>
    </source>
</evidence>
<proteinExistence type="predicted"/>
<reference evidence="2" key="1">
    <citation type="submission" date="2021-02" db="EMBL/GenBank/DDBJ databases">
        <authorList>
            <person name="Nowell W R."/>
        </authorList>
    </citation>
    <scope>NUCLEOTIDE SEQUENCE</scope>
</reference>
<evidence type="ECO:0000313" key="3">
    <source>
        <dbReference type="Proteomes" id="UP000681720"/>
    </source>
</evidence>
<comment type="caution">
    <text evidence="2">The sequence shown here is derived from an EMBL/GenBank/DDBJ whole genome shotgun (WGS) entry which is preliminary data.</text>
</comment>